<dbReference type="InterPro" id="IPR036439">
    <property type="entry name" value="Dockerin_dom_sf"/>
</dbReference>
<dbReference type="EMBL" id="LBUU01000003">
    <property type="protein sequence ID" value="KKQ70672.1"/>
    <property type="molecule type" value="Genomic_DNA"/>
</dbReference>
<gene>
    <name evidence="2" type="ORF">US91_C0003G0002</name>
</gene>
<sequence>MFPCRRKIHAFLLYFLIVYILLFSFSGITRATEFLPTFVEVLVSCGNGITEVSNDEVCDPGEDPDVPQDIGTTTCQSYNDVFGNPYTQGALLCLLDCTGFDSSVCYTCGNSYKEQPEGCDGSDFGGKTCTTLGFSGGTLACTSDCMINTTNCIASESEGGPSSGGGDTRGGASGASSGFIPGSETEIVTKVILKGKAYPNVDVHILVDGVVVGIVRTDAKADFYFESDEISSGINSFGFWAMDADNLKSTLLTLTFRVTSGAVSTISGIYISPTINIDKNSVKQGEAIRMFGQTVPETEVHVHIHSEEEFIEQTSSHPTGSWELIFNTTPLSEEFHTAKALFQVASTDGNIIKSGFSRSVSFHVGKIGATAPCPEADLNHDNRVNLTDFSILLFHWGTADTCADQNQNGTVDLIDFSIMMYYWSG</sequence>
<evidence type="ECO:0008006" key="4">
    <source>
        <dbReference type="Google" id="ProtNLM"/>
    </source>
</evidence>
<dbReference type="InterPro" id="IPR018247">
    <property type="entry name" value="EF_Hand_1_Ca_BS"/>
</dbReference>
<comment type="caution">
    <text evidence="2">The sequence shown here is derived from an EMBL/GenBank/DDBJ whole genome shotgun (WGS) entry which is preliminary data.</text>
</comment>
<evidence type="ECO:0000256" key="1">
    <source>
        <dbReference type="SAM" id="MobiDB-lite"/>
    </source>
</evidence>
<feature type="region of interest" description="Disordered" evidence="1">
    <location>
        <begin position="157"/>
        <end position="178"/>
    </location>
</feature>
<dbReference type="GO" id="GO:0000272">
    <property type="term" value="P:polysaccharide catabolic process"/>
    <property type="evidence" value="ECO:0007669"/>
    <property type="project" value="InterPro"/>
</dbReference>
<dbReference type="Gene3D" id="1.10.1330.10">
    <property type="entry name" value="Dockerin domain"/>
    <property type="match status" value="1"/>
</dbReference>
<protein>
    <recommendedName>
        <fullName evidence="4">Dockerin domain-containing protein</fullName>
    </recommendedName>
</protein>
<name>A0A0G0JVN2_9BACT</name>
<proteinExistence type="predicted"/>
<feature type="compositionally biased region" description="Gly residues" evidence="1">
    <location>
        <begin position="161"/>
        <end position="173"/>
    </location>
</feature>
<dbReference type="SUPFAM" id="SSF63446">
    <property type="entry name" value="Type I dockerin domain"/>
    <property type="match status" value="1"/>
</dbReference>
<dbReference type="AlphaFoldDB" id="A0A0G0JVN2"/>
<dbReference type="PROSITE" id="PS00018">
    <property type="entry name" value="EF_HAND_1"/>
    <property type="match status" value="1"/>
</dbReference>
<evidence type="ECO:0000313" key="2">
    <source>
        <dbReference type="EMBL" id="KKQ70672.1"/>
    </source>
</evidence>
<dbReference type="Proteomes" id="UP000034022">
    <property type="component" value="Unassembled WGS sequence"/>
</dbReference>
<organism evidence="2 3">
    <name type="scientific">Candidatus Falkowbacteria bacterium GW2011_GWE1_38_31</name>
    <dbReference type="NCBI Taxonomy" id="1618638"/>
    <lineage>
        <taxon>Bacteria</taxon>
        <taxon>Candidatus Falkowiibacteriota</taxon>
    </lineage>
</organism>
<reference evidence="2 3" key="1">
    <citation type="journal article" date="2015" name="Nature">
        <title>rRNA introns, odd ribosomes, and small enigmatic genomes across a large radiation of phyla.</title>
        <authorList>
            <person name="Brown C.T."/>
            <person name="Hug L.A."/>
            <person name="Thomas B.C."/>
            <person name="Sharon I."/>
            <person name="Castelle C.J."/>
            <person name="Singh A."/>
            <person name="Wilkins M.J."/>
            <person name="Williams K.H."/>
            <person name="Banfield J.F."/>
        </authorList>
    </citation>
    <scope>NUCLEOTIDE SEQUENCE [LARGE SCALE GENOMIC DNA]</scope>
</reference>
<evidence type="ECO:0000313" key="3">
    <source>
        <dbReference type="Proteomes" id="UP000034022"/>
    </source>
</evidence>
<accession>A0A0G0JVN2</accession>